<dbReference type="EnsemblPlants" id="Pp3c13_16640V3.1">
    <property type="protein sequence ID" value="PAC:32931473.CDS.1"/>
    <property type="gene ID" value="Pp3c13_16640"/>
</dbReference>
<dbReference type="OMA" id="DGPKWGF"/>
<evidence type="ECO:0000313" key="2">
    <source>
        <dbReference type="EnsemblPlants" id="PAC:32931473.CDS.1"/>
    </source>
</evidence>
<dbReference type="Proteomes" id="UP000006727">
    <property type="component" value="Chromosome 13"/>
</dbReference>
<dbReference type="PaxDb" id="3218-PP1S142_142V6.1"/>
<dbReference type="Gramene" id="Pp3c13_16640V3.2">
    <property type="protein sequence ID" value="PAC:32931474.CDS.1"/>
    <property type="gene ID" value="Pp3c13_16640"/>
</dbReference>
<dbReference type="Gramene" id="Pp3c13_16640V3.1">
    <property type="protein sequence ID" value="PAC:32931473.CDS.1"/>
    <property type="gene ID" value="Pp3c13_16640"/>
</dbReference>
<accession>A0A2K1JM87</accession>
<evidence type="ECO:0000313" key="3">
    <source>
        <dbReference type="Proteomes" id="UP000006727"/>
    </source>
</evidence>
<reference evidence="2" key="3">
    <citation type="submission" date="2020-12" db="UniProtKB">
        <authorList>
            <consortium name="EnsemblPlants"/>
        </authorList>
    </citation>
    <scope>IDENTIFICATION</scope>
</reference>
<dbReference type="AlphaFoldDB" id="A0A2K1JM87"/>
<organism evidence="1">
    <name type="scientific">Physcomitrium patens</name>
    <name type="common">Spreading-leaved earth moss</name>
    <name type="synonym">Physcomitrella patens</name>
    <dbReference type="NCBI Taxonomy" id="3218"/>
    <lineage>
        <taxon>Eukaryota</taxon>
        <taxon>Viridiplantae</taxon>
        <taxon>Streptophyta</taxon>
        <taxon>Embryophyta</taxon>
        <taxon>Bryophyta</taxon>
        <taxon>Bryophytina</taxon>
        <taxon>Bryopsida</taxon>
        <taxon>Funariidae</taxon>
        <taxon>Funariales</taxon>
        <taxon>Funariaceae</taxon>
        <taxon>Physcomitrium</taxon>
    </lineage>
</organism>
<dbReference type="EMBL" id="ABEU02000013">
    <property type="protein sequence ID" value="PNR42654.1"/>
    <property type="molecule type" value="Genomic_DNA"/>
</dbReference>
<dbReference type="EnsemblPlants" id="Pp3c13_16640V3.2">
    <property type="protein sequence ID" value="PAC:32931474.CDS.1"/>
    <property type="gene ID" value="Pp3c13_16640"/>
</dbReference>
<dbReference type="PANTHER" id="PTHR21580">
    <property type="entry name" value="SHIPPO-1-RELATED"/>
    <property type="match status" value="1"/>
</dbReference>
<reference evidence="1 3" key="2">
    <citation type="journal article" date="2018" name="Plant J.">
        <title>The Physcomitrella patens chromosome-scale assembly reveals moss genome structure and evolution.</title>
        <authorList>
            <person name="Lang D."/>
            <person name="Ullrich K.K."/>
            <person name="Murat F."/>
            <person name="Fuchs J."/>
            <person name="Jenkins J."/>
            <person name="Haas F.B."/>
            <person name="Piednoel M."/>
            <person name="Gundlach H."/>
            <person name="Van Bel M."/>
            <person name="Meyberg R."/>
            <person name="Vives C."/>
            <person name="Morata J."/>
            <person name="Symeonidi A."/>
            <person name="Hiss M."/>
            <person name="Muchero W."/>
            <person name="Kamisugi Y."/>
            <person name="Saleh O."/>
            <person name="Blanc G."/>
            <person name="Decker E.L."/>
            <person name="van Gessel N."/>
            <person name="Grimwood J."/>
            <person name="Hayes R.D."/>
            <person name="Graham S.W."/>
            <person name="Gunter L.E."/>
            <person name="McDaniel S.F."/>
            <person name="Hoernstein S.N.W."/>
            <person name="Larsson A."/>
            <person name="Li F.W."/>
            <person name="Perroud P.F."/>
            <person name="Phillips J."/>
            <person name="Ranjan P."/>
            <person name="Rokshar D.S."/>
            <person name="Rothfels C.J."/>
            <person name="Schneider L."/>
            <person name="Shu S."/>
            <person name="Stevenson D.W."/>
            <person name="Thummler F."/>
            <person name="Tillich M."/>
            <person name="Villarreal Aguilar J.C."/>
            <person name="Widiez T."/>
            <person name="Wong G.K."/>
            <person name="Wymore A."/>
            <person name="Zhang Y."/>
            <person name="Zimmer A.D."/>
            <person name="Quatrano R.S."/>
            <person name="Mayer K.F.X."/>
            <person name="Goodstein D."/>
            <person name="Casacuberta J.M."/>
            <person name="Vandepoele K."/>
            <person name="Reski R."/>
            <person name="Cuming A.C."/>
            <person name="Tuskan G.A."/>
            <person name="Maumus F."/>
            <person name="Salse J."/>
            <person name="Schmutz J."/>
            <person name="Rensing S.A."/>
        </authorList>
    </citation>
    <scope>NUCLEOTIDE SEQUENCE [LARGE SCALE GENOMIC DNA]</scope>
    <source>
        <strain evidence="2 3">cv. Gransden 2004</strain>
    </source>
</reference>
<name>A0A2K1JM87_PHYPA</name>
<proteinExistence type="predicted"/>
<evidence type="ECO:0000313" key="1">
    <source>
        <dbReference type="EMBL" id="PNR42654.1"/>
    </source>
</evidence>
<keyword evidence="3" id="KW-1185">Reference proteome</keyword>
<dbReference type="InterPro" id="IPR051291">
    <property type="entry name" value="CIMAP"/>
</dbReference>
<gene>
    <name evidence="1" type="ORF">PHYPA_017484</name>
</gene>
<dbReference type="InParanoid" id="A0A2K1JM87"/>
<dbReference type="PANTHER" id="PTHR21580:SF28">
    <property type="entry name" value="BOREALIN N-TERMINAL DOMAIN-CONTAINING PROTEIN-RELATED"/>
    <property type="match status" value="1"/>
</dbReference>
<sequence length="413" mass="45178">MDCYTWNPGPGTYKPKVDLTTTTGATHKIAVRLKDKEKDYIPGPGTYNQDLRGDIVDRREPAFSIQGRNETSATAGIPAPGAYSPSISLTMRKEPQFTLGPRTDMYFEIKNPGPGTYNPRKIGHSSTFTLGKRFKAQIDFNLPGPGAYQRPHLNDDKSTFTFGKRFSAAQANQNPPPGTYNPRIPKIPWKKDGCSIGERHEFRLDHGYPGPGNYNDHYCGKPPAYTMGKRFVAKHDFIYPSPGEYNPVFIRGPSGFTLAAHASIEHDFGHPGPGAYNPTLPNRSGYSMASKLVGQLPYNNPGPGSYYNPKRDKYTGPAYSIGPRHNGDSSTGIPGPGSYSPFPVKGKGCVIATKLKDPNWSMKPGPGRYNLRSKGLQAGPTLTRGAAFTMAPRLVCKPRPGEKGYIEPPLKVL</sequence>
<dbReference type="Pfam" id="PF07004">
    <property type="entry name" value="SHIPPO-rpt"/>
    <property type="match status" value="9"/>
</dbReference>
<reference evidence="1 3" key="1">
    <citation type="journal article" date="2008" name="Science">
        <title>The Physcomitrella genome reveals evolutionary insights into the conquest of land by plants.</title>
        <authorList>
            <person name="Rensing S."/>
            <person name="Lang D."/>
            <person name="Zimmer A."/>
            <person name="Terry A."/>
            <person name="Salamov A."/>
            <person name="Shapiro H."/>
            <person name="Nishiyama T."/>
            <person name="Perroud P.-F."/>
            <person name="Lindquist E."/>
            <person name="Kamisugi Y."/>
            <person name="Tanahashi T."/>
            <person name="Sakakibara K."/>
            <person name="Fujita T."/>
            <person name="Oishi K."/>
            <person name="Shin-I T."/>
            <person name="Kuroki Y."/>
            <person name="Toyoda A."/>
            <person name="Suzuki Y."/>
            <person name="Hashimoto A."/>
            <person name="Yamaguchi K."/>
            <person name="Sugano A."/>
            <person name="Kohara Y."/>
            <person name="Fujiyama A."/>
            <person name="Anterola A."/>
            <person name="Aoki S."/>
            <person name="Ashton N."/>
            <person name="Barbazuk W.B."/>
            <person name="Barker E."/>
            <person name="Bennetzen J."/>
            <person name="Bezanilla M."/>
            <person name="Blankenship R."/>
            <person name="Cho S.H."/>
            <person name="Dutcher S."/>
            <person name="Estelle M."/>
            <person name="Fawcett J.A."/>
            <person name="Gundlach H."/>
            <person name="Hanada K."/>
            <person name="Heyl A."/>
            <person name="Hicks K.A."/>
            <person name="Hugh J."/>
            <person name="Lohr M."/>
            <person name="Mayer K."/>
            <person name="Melkozernov A."/>
            <person name="Murata T."/>
            <person name="Nelson D."/>
            <person name="Pils B."/>
            <person name="Prigge M."/>
            <person name="Reiss B."/>
            <person name="Renner T."/>
            <person name="Rombauts S."/>
            <person name="Rushton P."/>
            <person name="Sanderfoot A."/>
            <person name="Schween G."/>
            <person name="Shiu S.-H."/>
            <person name="Stueber K."/>
            <person name="Theodoulou F.L."/>
            <person name="Tu H."/>
            <person name="Van de Peer Y."/>
            <person name="Verrier P.J."/>
            <person name="Waters E."/>
            <person name="Wood A."/>
            <person name="Yang L."/>
            <person name="Cove D."/>
            <person name="Cuming A."/>
            <person name="Hasebe M."/>
            <person name="Lucas S."/>
            <person name="Mishler D.B."/>
            <person name="Reski R."/>
            <person name="Grigoriev I."/>
            <person name="Quatrano R.S."/>
            <person name="Boore J.L."/>
        </authorList>
    </citation>
    <scope>NUCLEOTIDE SEQUENCE [LARGE SCALE GENOMIC DNA]</scope>
    <source>
        <strain evidence="2 3">cv. Gransden 2004</strain>
    </source>
</reference>
<dbReference type="InterPro" id="IPR010736">
    <property type="entry name" value="SHIPPO-rpt"/>
</dbReference>
<protein>
    <submittedName>
        <fullName evidence="1 2">Uncharacterized protein</fullName>
    </submittedName>
</protein>